<dbReference type="PANTHER" id="PTHR33969:SF2">
    <property type="entry name" value="SEGREGATION AND CONDENSATION PROTEIN A"/>
    <property type="match status" value="1"/>
</dbReference>
<evidence type="ECO:0000256" key="3">
    <source>
        <dbReference type="HAMAP-Rule" id="MF_01805"/>
    </source>
</evidence>
<dbReference type="InterPro" id="IPR023093">
    <property type="entry name" value="ScpA-like_C"/>
</dbReference>
<dbReference type="Proteomes" id="UP001239167">
    <property type="component" value="Unassembled WGS sequence"/>
</dbReference>
<comment type="similarity">
    <text evidence="3">Belongs to the ScpA family.</text>
</comment>
<protein>
    <recommendedName>
        <fullName evidence="2 3">Segregation and condensation protein A</fullName>
    </recommendedName>
</protein>
<evidence type="ECO:0000313" key="4">
    <source>
        <dbReference type="EMBL" id="MDQ0203418.1"/>
    </source>
</evidence>
<comment type="caution">
    <text evidence="4">The sequence shown here is derived from an EMBL/GenBank/DDBJ whole genome shotgun (WGS) entry which is preliminary data.</text>
</comment>
<dbReference type="Gene3D" id="1.10.10.580">
    <property type="entry name" value="Structural maintenance of chromosome 1. Chain E"/>
    <property type="match status" value="1"/>
</dbReference>
<dbReference type="Pfam" id="PF02616">
    <property type="entry name" value="SMC_ScpA"/>
    <property type="match status" value="1"/>
</dbReference>
<keyword evidence="5" id="KW-1185">Reference proteome</keyword>
<evidence type="ECO:0000256" key="2">
    <source>
        <dbReference type="ARBA" id="ARBA00044777"/>
    </source>
</evidence>
<sequence length="245" mass="28717">MSLEYKVHLKAFEGPLDLLLHLIEKNKIDIYDIPVAVLTEQYLIYLDQFREFNIDIASEFLLMAAELLRIKSRILLPELVSETDDQQEDDPRQDLVERLLEYRKFKEISNVLDEMAIAQGQIFYRETELGPVQQLPPQNMDIKTLWIAFQNVMEGQLSDKKIQKVAKDKFSVQDKMLIILTLLGNNEKECALFTEAFDADADRAELIVTFLAMLELIKLKRIYIRQDYSFSSIYIFLRNDEENVL</sequence>
<dbReference type="InterPro" id="IPR003768">
    <property type="entry name" value="ScpA"/>
</dbReference>
<dbReference type="PANTHER" id="PTHR33969">
    <property type="entry name" value="SEGREGATION AND CONDENSATION PROTEIN A"/>
    <property type="match status" value="1"/>
</dbReference>
<evidence type="ECO:0000313" key="5">
    <source>
        <dbReference type="Proteomes" id="UP001239167"/>
    </source>
</evidence>
<keyword evidence="1 3" id="KW-0159">Chromosome partition</keyword>
<gene>
    <name evidence="3" type="primary">scpA</name>
    <name evidence="4" type="ORF">J2S01_001134</name>
</gene>
<accession>A0ABT9Y6F6</accession>
<reference evidence="4 5" key="1">
    <citation type="submission" date="2023-07" db="EMBL/GenBank/DDBJ databases">
        <title>Genomic Encyclopedia of Type Strains, Phase IV (KMG-IV): sequencing the most valuable type-strain genomes for metagenomic binning, comparative biology and taxonomic classification.</title>
        <authorList>
            <person name="Goeker M."/>
        </authorList>
    </citation>
    <scope>NUCLEOTIDE SEQUENCE [LARGE SCALE GENOMIC DNA]</scope>
    <source>
        <strain evidence="4 5">DSM 16980</strain>
    </source>
</reference>
<dbReference type="Gene3D" id="6.10.250.2410">
    <property type="match status" value="1"/>
</dbReference>
<comment type="subcellular location">
    <subcellularLocation>
        <location evidence="3">Cytoplasm</location>
    </subcellularLocation>
    <text evidence="3">Associated with two foci at the outer edges of the nucleoid region in young cells, and at four foci within both cell halves in older cells.</text>
</comment>
<dbReference type="EMBL" id="JAUSUE010000006">
    <property type="protein sequence ID" value="MDQ0203418.1"/>
    <property type="molecule type" value="Genomic_DNA"/>
</dbReference>
<proteinExistence type="inferred from homology"/>
<keyword evidence="3" id="KW-0132">Cell division</keyword>
<organism evidence="4 5">
    <name type="scientific">Pectinatus haikarae</name>
    <dbReference type="NCBI Taxonomy" id="349096"/>
    <lineage>
        <taxon>Bacteria</taxon>
        <taxon>Bacillati</taxon>
        <taxon>Bacillota</taxon>
        <taxon>Negativicutes</taxon>
        <taxon>Selenomonadales</taxon>
        <taxon>Selenomonadaceae</taxon>
        <taxon>Pectinatus</taxon>
    </lineage>
</organism>
<dbReference type="HAMAP" id="MF_01805">
    <property type="entry name" value="ScpA"/>
    <property type="match status" value="1"/>
</dbReference>
<evidence type="ECO:0000256" key="1">
    <source>
        <dbReference type="ARBA" id="ARBA00022829"/>
    </source>
</evidence>
<keyword evidence="3" id="KW-0131">Cell cycle</keyword>
<keyword evidence="3" id="KW-0963">Cytoplasm</keyword>
<dbReference type="RefSeq" id="WP_307223462.1">
    <property type="nucleotide sequence ID" value="NZ_CP116940.1"/>
</dbReference>
<comment type="function">
    <text evidence="3">Participates in chromosomal partition during cell division. May act via the formation of a condensin-like complex containing Smc and ScpB that pull DNA away from mid-cell into both cell halves.</text>
</comment>
<comment type="subunit">
    <text evidence="3">Component of a cohesin-like complex composed of ScpA, ScpB and the Smc homodimer, in which ScpA and ScpB bind to the head domain of Smc. The presence of the three proteins is required for the association of the complex with DNA.</text>
</comment>
<name>A0ABT9Y6F6_9FIRM</name>